<reference evidence="1 2" key="1">
    <citation type="submission" date="2019-08" db="EMBL/GenBank/DDBJ databases">
        <authorList>
            <person name="Alioto T."/>
            <person name="Alioto T."/>
            <person name="Gomez Garrido J."/>
        </authorList>
    </citation>
    <scope>NUCLEOTIDE SEQUENCE [LARGE SCALE GENOMIC DNA]</scope>
</reference>
<name>A0A5E4NB29_9HEMI</name>
<proteinExistence type="predicted"/>
<dbReference type="OrthoDB" id="6597828at2759"/>
<protein>
    <submittedName>
        <fullName evidence="1">Uncharacterized protein</fullName>
    </submittedName>
</protein>
<dbReference type="EMBL" id="CABPRJ010001500">
    <property type="protein sequence ID" value="VVC38795.1"/>
    <property type="molecule type" value="Genomic_DNA"/>
</dbReference>
<gene>
    <name evidence="1" type="ORF">CINCED_3A023920</name>
</gene>
<keyword evidence="2" id="KW-1185">Reference proteome</keyword>
<feature type="non-terminal residue" evidence="1">
    <location>
        <position position="1"/>
    </location>
</feature>
<evidence type="ECO:0000313" key="2">
    <source>
        <dbReference type="Proteomes" id="UP000325440"/>
    </source>
</evidence>
<dbReference type="Proteomes" id="UP000325440">
    <property type="component" value="Unassembled WGS sequence"/>
</dbReference>
<sequence length="126" mass="14002">SFNTSASDLHYRYPVIYAEMLQIISMLEKKKLSKNMLSVICYAIQIEGSADRTKKDNKFITARYIAKDNPTEMVTIFLGVVSPDNYRAKGLLTAITIILKQFSISIENLVMVTTDGEAANTGKNSG</sequence>
<organism evidence="1 2">
    <name type="scientific">Cinara cedri</name>
    <dbReference type="NCBI Taxonomy" id="506608"/>
    <lineage>
        <taxon>Eukaryota</taxon>
        <taxon>Metazoa</taxon>
        <taxon>Ecdysozoa</taxon>
        <taxon>Arthropoda</taxon>
        <taxon>Hexapoda</taxon>
        <taxon>Insecta</taxon>
        <taxon>Pterygota</taxon>
        <taxon>Neoptera</taxon>
        <taxon>Paraneoptera</taxon>
        <taxon>Hemiptera</taxon>
        <taxon>Sternorrhyncha</taxon>
        <taxon>Aphidomorpha</taxon>
        <taxon>Aphidoidea</taxon>
        <taxon>Aphididae</taxon>
        <taxon>Lachninae</taxon>
        <taxon>Cinara</taxon>
    </lineage>
</organism>
<evidence type="ECO:0000313" key="1">
    <source>
        <dbReference type="EMBL" id="VVC38795.1"/>
    </source>
</evidence>
<accession>A0A5E4NB29</accession>
<dbReference type="AlphaFoldDB" id="A0A5E4NB29"/>